<name>A0A9D1NQJ5_9FIRM</name>
<dbReference type="EMBL" id="DVOL01000029">
    <property type="protein sequence ID" value="HIV10473.1"/>
    <property type="molecule type" value="Genomic_DNA"/>
</dbReference>
<evidence type="ECO:0000259" key="10">
    <source>
        <dbReference type="PROSITE" id="PS51760"/>
    </source>
</evidence>
<protein>
    <recommendedName>
        <fullName evidence="9">Beta-xylanase</fullName>
        <ecNumber evidence="9">3.2.1.8</ecNumber>
    </recommendedName>
</protein>
<dbReference type="Gene3D" id="3.20.20.80">
    <property type="entry name" value="Glycosidases"/>
    <property type="match status" value="1"/>
</dbReference>
<dbReference type="Pfam" id="PF00331">
    <property type="entry name" value="Glyco_hydro_10"/>
    <property type="match status" value="1"/>
</dbReference>
<organism evidence="11 12">
    <name type="scientific">Candidatus Faeciplasma avium</name>
    <dbReference type="NCBI Taxonomy" id="2840798"/>
    <lineage>
        <taxon>Bacteria</taxon>
        <taxon>Bacillati</taxon>
        <taxon>Bacillota</taxon>
        <taxon>Clostridia</taxon>
        <taxon>Eubacteriales</taxon>
        <taxon>Oscillospiraceae</taxon>
        <taxon>Oscillospiraceae incertae sedis</taxon>
        <taxon>Candidatus Faeciplasma</taxon>
    </lineage>
</organism>
<evidence type="ECO:0000256" key="9">
    <source>
        <dbReference type="RuleBase" id="RU361174"/>
    </source>
</evidence>
<keyword evidence="8 9" id="KW-0624">Polysaccharide degradation</keyword>
<evidence type="ECO:0000256" key="2">
    <source>
        <dbReference type="ARBA" id="ARBA00007495"/>
    </source>
</evidence>
<keyword evidence="3" id="KW-0858">Xylan degradation</keyword>
<dbReference type="GO" id="GO:0031176">
    <property type="term" value="F:endo-1,4-beta-xylanase activity"/>
    <property type="evidence" value="ECO:0007669"/>
    <property type="project" value="UniProtKB-EC"/>
</dbReference>
<proteinExistence type="inferred from homology"/>
<evidence type="ECO:0000313" key="11">
    <source>
        <dbReference type="EMBL" id="HIV10473.1"/>
    </source>
</evidence>
<dbReference type="Proteomes" id="UP000823960">
    <property type="component" value="Unassembled WGS sequence"/>
</dbReference>
<evidence type="ECO:0000256" key="5">
    <source>
        <dbReference type="ARBA" id="ARBA00022801"/>
    </source>
</evidence>
<dbReference type="GO" id="GO:0045493">
    <property type="term" value="P:xylan catabolic process"/>
    <property type="evidence" value="ECO:0007669"/>
    <property type="project" value="UniProtKB-KW"/>
</dbReference>
<dbReference type="AlphaFoldDB" id="A0A9D1NQJ5"/>
<keyword evidence="7 9" id="KW-0326">Glycosidase</keyword>
<dbReference type="PANTHER" id="PTHR31490">
    <property type="entry name" value="GLYCOSYL HYDROLASE"/>
    <property type="match status" value="1"/>
</dbReference>
<evidence type="ECO:0000256" key="7">
    <source>
        <dbReference type="ARBA" id="ARBA00023295"/>
    </source>
</evidence>
<sequence>MAALAITMTMSACSEKATPSIKDELTDPSLVYTLEELEALEAGEHYSFDYDVPALYKYYEDYMYIGNIVNSWNFDNDSDMVTRSLMKNFNIYTMENDYKPSSINPAPGVYNLDSCDKFIEFGEKTGAKLRGHTLVWHSQVPDWWFKADPTNEKSLGACHRDGELASAEQLIERMEEYITTVVTRYKGQIDYWDVCNEVLNANSIRTVDDQSYWAEIIGDLDGNGYADDYVELAFQYARAADEDAVLMINDFNIEWQDSKSQAMYDMVERFLRNGTRIDGVGFQCHVSVEINVEDVKRNMDRIAELAKVYDECFPEHKGGFRMQVTELDMNMFVGSNSDKNFVRWTDEDHSRQAEVYAELMELFLSYAKDGLLDAVVFWCPDDAHSWIARGNGLPSIYDSESKLKPCYYSIVKTVLESE</sequence>
<dbReference type="EC" id="3.2.1.8" evidence="9"/>
<keyword evidence="6 9" id="KW-0119">Carbohydrate metabolism</keyword>
<comment type="caution">
    <text evidence="11">The sequence shown here is derived from an EMBL/GenBank/DDBJ whole genome shotgun (WGS) entry which is preliminary data.</text>
</comment>
<dbReference type="PANTHER" id="PTHR31490:SF88">
    <property type="entry name" value="BETA-XYLANASE"/>
    <property type="match status" value="1"/>
</dbReference>
<dbReference type="PRINTS" id="PR00134">
    <property type="entry name" value="GLHYDRLASE10"/>
</dbReference>
<reference evidence="11" key="2">
    <citation type="journal article" date="2021" name="PeerJ">
        <title>Extensive microbial diversity within the chicken gut microbiome revealed by metagenomics and culture.</title>
        <authorList>
            <person name="Gilroy R."/>
            <person name="Ravi A."/>
            <person name="Getino M."/>
            <person name="Pursley I."/>
            <person name="Horton D.L."/>
            <person name="Alikhan N.F."/>
            <person name="Baker D."/>
            <person name="Gharbi K."/>
            <person name="Hall N."/>
            <person name="Watson M."/>
            <person name="Adriaenssens E.M."/>
            <person name="Foster-Nyarko E."/>
            <person name="Jarju S."/>
            <person name="Secka A."/>
            <person name="Antonio M."/>
            <person name="Oren A."/>
            <person name="Chaudhuri R.R."/>
            <person name="La Ragione R."/>
            <person name="Hildebrand F."/>
            <person name="Pallen M.J."/>
        </authorList>
    </citation>
    <scope>NUCLEOTIDE SEQUENCE</scope>
    <source>
        <strain evidence="11">1370</strain>
    </source>
</reference>
<evidence type="ECO:0000313" key="12">
    <source>
        <dbReference type="Proteomes" id="UP000823960"/>
    </source>
</evidence>
<accession>A0A9D1NQJ5</accession>
<dbReference type="SUPFAM" id="SSF51445">
    <property type="entry name" value="(Trans)glycosidases"/>
    <property type="match status" value="1"/>
</dbReference>
<evidence type="ECO:0000256" key="1">
    <source>
        <dbReference type="ARBA" id="ARBA00000681"/>
    </source>
</evidence>
<evidence type="ECO:0000256" key="3">
    <source>
        <dbReference type="ARBA" id="ARBA00022651"/>
    </source>
</evidence>
<comment type="catalytic activity">
    <reaction evidence="1 9">
        <text>Endohydrolysis of (1-&gt;4)-beta-D-xylosidic linkages in xylans.</text>
        <dbReference type="EC" id="3.2.1.8"/>
    </reaction>
</comment>
<dbReference type="InterPro" id="IPR001000">
    <property type="entry name" value="GH10_dom"/>
</dbReference>
<dbReference type="PROSITE" id="PS51760">
    <property type="entry name" value="GH10_2"/>
    <property type="match status" value="1"/>
</dbReference>
<comment type="similarity">
    <text evidence="2 9">Belongs to the glycosyl hydrolase 10 (cellulase F) family.</text>
</comment>
<gene>
    <name evidence="11" type="ORF">IAD28_02110</name>
</gene>
<evidence type="ECO:0000256" key="8">
    <source>
        <dbReference type="ARBA" id="ARBA00023326"/>
    </source>
</evidence>
<dbReference type="InterPro" id="IPR017853">
    <property type="entry name" value="GH"/>
</dbReference>
<keyword evidence="4" id="KW-0732">Signal</keyword>
<evidence type="ECO:0000256" key="6">
    <source>
        <dbReference type="ARBA" id="ARBA00023277"/>
    </source>
</evidence>
<keyword evidence="5 9" id="KW-0378">Hydrolase</keyword>
<evidence type="ECO:0000256" key="4">
    <source>
        <dbReference type="ARBA" id="ARBA00022729"/>
    </source>
</evidence>
<reference evidence="11" key="1">
    <citation type="submission" date="2020-10" db="EMBL/GenBank/DDBJ databases">
        <authorList>
            <person name="Gilroy R."/>
        </authorList>
    </citation>
    <scope>NUCLEOTIDE SEQUENCE</scope>
    <source>
        <strain evidence="11">1370</strain>
    </source>
</reference>
<feature type="domain" description="GH10" evidence="10">
    <location>
        <begin position="49"/>
        <end position="413"/>
    </location>
</feature>
<dbReference type="SMART" id="SM00633">
    <property type="entry name" value="Glyco_10"/>
    <property type="match status" value="1"/>
</dbReference>
<dbReference type="InterPro" id="IPR044846">
    <property type="entry name" value="GH10"/>
</dbReference>